<dbReference type="EMBL" id="JAFKCU010000001">
    <property type="protein sequence ID" value="MBN7814956.1"/>
    <property type="molecule type" value="Genomic_DNA"/>
</dbReference>
<organism evidence="3 4">
    <name type="scientific">Algoriphagus pacificus</name>
    <dbReference type="NCBI Taxonomy" id="2811234"/>
    <lineage>
        <taxon>Bacteria</taxon>
        <taxon>Pseudomonadati</taxon>
        <taxon>Bacteroidota</taxon>
        <taxon>Cytophagia</taxon>
        <taxon>Cytophagales</taxon>
        <taxon>Cyclobacteriaceae</taxon>
        <taxon>Algoriphagus</taxon>
    </lineage>
</organism>
<feature type="domain" description="GIY-YIG" evidence="2">
    <location>
        <begin position="4"/>
        <end position="80"/>
    </location>
</feature>
<dbReference type="InterPro" id="IPR035901">
    <property type="entry name" value="GIY-YIG_endonuc_sf"/>
</dbReference>
<sequence length="108" mass="13003">MLLERFFVYILKCADSSYYTGVTNNIDRRFAEHQDGIDFLSYTYNRRPLELVFLQDFQQINEAIAFEKQLKKWSRAKKEALIRGNWEQLKDLSKCNNETSHLNFRKDK</sequence>
<dbReference type="PANTHER" id="PTHR34477:SF1">
    <property type="entry name" value="UPF0213 PROTEIN YHBQ"/>
    <property type="match status" value="1"/>
</dbReference>
<keyword evidence="4" id="KW-1185">Reference proteome</keyword>
<proteinExistence type="inferred from homology"/>
<evidence type="ECO:0000313" key="3">
    <source>
        <dbReference type="EMBL" id="MBN7814956.1"/>
    </source>
</evidence>
<reference evidence="3 4" key="1">
    <citation type="submission" date="2021-03" db="EMBL/GenBank/DDBJ databases">
        <title>novel species isolated from a fishpond in China.</title>
        <authorList>
            <person name="Lu H."/>
            <person name="Cai Z."/>
        </authorList>
    </citation>
    <scope>NUCLEOTIDE SEQUENCE [LARGE SCALE GENOMIC DNA]</scope>
    <source>
        <strain evidence="3 4">YJ13C</strain>
    </source>
</reference>
<evidence type="ECO:0000259" key="2">
    <source>
        <dbReference type="PROSITE" id="PS50164"/>
    </source>
</evidence>
<dbReference type="InterPro" id="IPR000305">
    <property type="entry name" value="GIY-YIG_endonuc"/>
</dbReference>
<dbReference type="Proteomes" id="UP000664480">
    <property type="component" value="Unassembled WGS sequence"/>
</dbReference>
<evidence type="ECO:0000256" key="1">
    <source>
        <dbReference type="ARBA" id="ARBA00007435"/>
    </source>
</evidence>
<dbReference type="Pfam" id="PF01541">
    <property type="entry name" value="GIY-YIG"/>
    <property type="match status" value="1"/>
</dbReference>
<protein>
    <submittedName>
        <fullName evidence="3">GIY-YIG nuclease family protein</fullName>
    </submittedName>
</protein>
<evidence type="ECO:0000313" key="4">
    <source>
        <dbReference type="Proteomes" id="UP000664480"/>
    </source>
</evidence>
<accession>A0ABS3CCY3</accession>
<comment type="similarity">
    <text evidence="1">Belongs to the UPF0213 family.</text>
</comment>
<name>A0ABS3CCY3_9BACT</name>
<dbReference type="SMART" id="SM00465">
    <property type="entry name" value="GIYc"/>
    <property type="match status" value="1"/>
</dbReference>
<dbReference type="PANTHER" id="PTHR34477">
    <property type="entry name" value="UPF0213 PROTEIN YHBQ"/>
    <property type="match status" value="1"/>
</dbReference>
<dbReference type="CDD" id="cd10456">
    <property type="entry name" value="GIY-YIG_UPF0213"/>
    <property type="match status" value="1"/>
</dbReference>
<dbReference type="Gene3D" id="3.40.1440.10">
    <property type="entry name" value="GIY-YIG endonuclease"/>
    <property type="match status" value="1"/>
</dbReference>
<comment type="caution">
    <text evidence="3">The sequence shown here is derived from an EMBL/GenBank/DDBJ whole genome shotgun (WGS) entry which is preliminary data.</text>
</comment>
<gene>
    <name evidence="3" type="ORF">J0A69_05925</name>
</gene>
<dbReference type="PROSITE" id="PS50164">
    <property type="entry name" value="GIY_YIG"/>
    <property type="match status" value="1"/>
</dbReference>
<dbReference type="InterPro" id="IPR050190">
    <property type="entry name" value="UPF0213_domain"/>
</dbReference>
<dbReference type="SUPFAM" id="SSF82771">
    <property type="entry name" value="GIY-YIG endonuclease"/>
    <property type="match status" value="1"/>
</dbReference>